<protein>
    <submittedName>
        <fullName evidence="3">Uncharacterized protein</fullName>
    </submittedName>
</protein>
<dbReference type="HOGENOM" id="CLU_492568_0_0_1"/>
<evidence type="ECO:0000256" key="1">
    <source>
        <dbReference type="SAM" id="Coils"/>
    </source>
</evidence>
<reference evidence="3" key="1">
    <citation type="submission" date="2014-07" db="EMBL/GenBank/DDBJ databases">
        <title>Draft genome sequence of the yeast Pseudozyma antarctica JCM 10317 known as a producer of lipase B which used in a wide range of industrial applications.</title>
        <authorList>
            <person name="Morita T."/>
            <person name="Saika A."/>
            <person name="Koike H."/>
        </authorList>
    </citation>
    <scope>NUCLEOTIDE SEQUENCE</scope>
    <source>
        <strain evidence="3">JCM 10317</strain>
    </source>
</reference>
<evidence type="ECO:0000313" key="3">
    <source>
        <dbReference type="EMBL" id="GAK66972.1"/>
    </source>
</evidence>
<dbReference type="AlphaFoldDB" id="A0A081CJX6"/>
<dbReference type="GeneID" id="26305934"/>
<keyword evidence="4" id="KW-1185">Reference proteome</keyword>
<evidence type="ECO:0000256" key="2">
    <source>
        <dbReference type="SAM" id="MobiDB-lite"/>
    </source>
</evidence>
<accession>A0A081CJX6</accession>
<sequence>MPTSAGRSLRQWVHSTQPKLGSGDVGIQSLHARIFSEPVPSGSIEALVYRSRGPTGTVGDRSTSKRSAVRWISVSSVGGTVGGPTTVDDRRWVSEASVGQSPPSAACRGSGGGVCLVGHVVDSVGVVPLVRGGDSMRAAFEAADNPDDADETAVTVAEMPTVLEEPPIAGQGAPSVDTVATMLTAVEELSEAASAASVTDPLPPAATAVVVAADAAPATPAELRGVSLGTFPSAAAAKAYRIGQMRREDLDVFADLETEVDLTESDVEYLNNFEGKRRICRRRPPPDAPGTSSESSVARARPYRIGQMRREDLDDFAALETEMDLTESDVEYLNNFEGKRAKGKTGKGTIVKKSAGSYRVKLRGRHLGLRNTLDAARELLQEAVRQEEEEKTRLSLLARPAEAADDKFLVRGSTDEGFPEPSSHGHRDKARQGYPLALNKLLHKHILQLNEGETCVDHINGDKLDNRRASLRGTTYGTNARNKIPRSNTGYLSVSEVQGDSGVFSAKSVALNGHLECKEVDSGEQLRHKPQDDFLGSDHEAMAKQELRRLWNL</sequence>
<keyword evidence="1" id="KW-0175">Coiled coil</keyword>
<dbReference type="InterPro" id="IPR044925">
    <property type="entry name" value="His-Me_finger_sf"/>
</dbReference>
<proteinExistence type="predicted"/>
<evidence type="ECO:0000313" key="4">
    <source>
        <dbReference type="Proteomes" id="UP000053758"/>
    </source>
</evidence>
<dbReference type="EMBL" id="DF830082">
    <property type="protein sequence ID" value="GAK66972.1"/>
    <property type="molecule type" value="Genomic_DNA"/>
</dbReference>
<name>A0A081CJX6_PSEA2</name>
<gene>
    <name evidence="3" type="ORF">PAN0_015c5197</name>
</gene>
<dbReference type="RefSeq" id="XP_014654992.1">
    <property type="nucleotide sequence ID" value="XM_014799506.1"/>
</dbReference>
<feature type="region of interest" description="Disordered" evidence="2">
    <location>
        <begin position="1"/>
        <end position="20"/>
    </location>
</feature>
<dbReference type="Proteomes" id="UP000053758">
    <property type="component" value="Unassembled WGS sequence"/>
</dbReference>
<organism evidence="3">
    <name type="scientific">Pseudozyma antarctica</name>
    <name type="common">Yeast</name>
    <name type="synonym">Candida antarctica</name>
    <dbReference type="NCBI Taxonomy" id="84753"/>
    <lineage>
        <taxon>Eukaryota</taxon>
        <taxon>Fungi</taxon>
        <taxon>Dikarya</taxon>
        <taxon>Basidiomycota</taxon>
        <taxon>Ustilaginomycotina</taxon>
        <taxon>Ustilaginomycetes</taxon>
        <taxon>Ustilaginales</taxon>
        <taxon>Ustilaginaceae</taxon>
        <taxon>Moesziomyces</taxon>
    </lineage>
</organism>
<dbReference type="SUPFAM" id="SSF54060">
    <property type="entry name" value="His-Me finger endonucleases"/>
    <property type="match status" value="1"/>
</dbReference>
<feature type="coiled-coil region" evidence="1">
    <location>
        <begin position="369"/>
        <end position="397"/>
    </location>
</feature>
<feature type="region of interest" description="Disordered" evidence="2">
    <location>
        <begin position="280"/>
        <end position="301"/>
    </location>
</feature>